<dbReference type="EMBL" id="JACXAE010000009">
    <property type="protein sequence ID" value="MBD2770940.1"/>
    <property type="molecule type" value="Genomic_DNA"/>
</dbReference>
<feature type="signal peptide" evidence="1">
    <location>
        <begin position="1"/>
        <end position="25"/>
    </location>
</feature>
<feature type="chain" id="PRO_5035189387" evidence="1">
    <location>
        <begin position="26"/>
        <end position="120"/>
    </location>
</feature>
<name>A0A8J7C9F9_9CYAN</name>
<dbReference type="Proteomes" id="UP000629098">
    <property type="component" value="Unassembled WGS sequence"/>
</dbReference>
<protein>
    <submittedName>
        <fullName evidence="2">Uncharacterized protein</fullName>
    </submittedName>
</protein>
<evidence type="ECO:0000313" key="3">
    <source>
        <dbReference type="Proteomes" id="UP000629098"/>
    </source>
</evidence>
<keyword evidence="1" id="KW-0732">Signal</keyword>
<dbReference type="AlphaFoldDB" id="A0A8J7C9F9"/>
<evidence type="ECO:0000256" key="1">
    <source>
        <dbReference type="SAM" id="SignalP"/>
    </source>
</evidence>
<keyword evidence="3" id="KW-1185">Reference proteome</keyword>
<gene>
    <name evidence="2" type="ORF">ICL16_02075</name>
</gene>
<organism evidence="2 3">
    <name type="scientific">Iningainema tapete BLCC-T55</name>
    <dbReference type="NCBI Taxonomy" id="2748662"/>
    <lineage>
        <taxon>Bacteria</taxon>
        <taxon>Bacillati</taxon>
        <taxon>Cyanobacteriota</taxon>
        <taxon>Cyanophyceae</taxon>
        <taxon>Nostocales</taxon>
        <taxon>Scytonemataceae</taxon>
        <taxon>Iningainema tapete</taxon>
    </lineage>
</organism>
<comment type="caution">
    <text evidence="2">The sequence shown here is derived from an EMBL/GenBank/DDBJ whole genome shotgun (WGS) entry which is preliminary data.</text>
</comment>
<evidence type="ECO:0000313" key="2">
    <source>
        <dbReference type="EMBL" id="MBD2770940.1"/>
    </source>
</evidence>
<accession>A0A8J7C9F9</accession>
<reference evidence="2" key="1">
    <citation type="submission" date="2020-09" db="EMBL/GenBank/DDBJ databases">
        <title>Iningainema tapete sp. nov. (Scytonemataceae, Cyanobacteria) from greenhouses in central Florida (USA) produces two types of nodularin with biosynthetic potential for microcystin-LR and anabaenopeptins.</title>
        <authorList>
            <person name="Berthold D.E."/>
            <person name="Lefler F.W."/>
            <person name="Huang I.-S."/>
            <person name="Abdulla H."/>
            <person name="Zimba P.V."/>
            <person name="Laughinghouse H.D. IV."/>
        </authorList>
    </citation>
    <scope>NUCLEOTIDE SEQUENCE</scope>
    <source>
        <strain evidence="2">BLCCT55</strain>
    </source>
</reference>
<dbReference type="RefSeq" id="WP_190825215.1">
    <property type="nucleotide sequence ID" value="NZ_CAWPPI010000009.1"/>
</dbReference>
<proteinExistence type="predicted"/>
<sequence length="120" mass="12919">MMKRLVIGTVSFLVLYTAAASSVNAQSLNSAPPSTQTTVGATEIRSFSPFELVNFAYRGSLKQQGISGYNVLLSDYRRGKIDAKSVVKAGITAGRVSPNALSNQKYLNAVNSHLQFFKAN</sequence>